<dbReference type="AlphaFoldDB" id="B9JHC8"/>
<evidence type="ECO:0000313" key="3">
    <source>
        <dbReference type="Proteomes" id="UP000001600"/>
    </source>
</evidence>
<name>B9JHC8_RHIR8</name>
<reference evidence="2 3" key="1">
    <citation type="journal article" date="2009" name="J. Bacteriol.">
        <title>Genome sequences of three Agrobacterium biovars help elucidate the evolution of multichromosome genomes in bacteria.</title>
        <authorList>
            <person name="Slater S.C."/>
            <person name="Goldman B.S."/>
            <person name="Goodner B."/>
            <person name="Setubal J.C."/>
            <person name="Farrand S.K."/>
            <person name="Nester E.W."/>
            <person name="Burr T.J."/>
            <person name="Banta L."/>
            <person name="Dickerman A.W."/>
            <person name="Paulsen I."/>
            <person name="Otten L."/>
            <person name="Suen G."/>
            <person name="Welch R."/>
            <person name="Almeida N.F."/>
            <person name="Arnold F."/>
            <person name="Burton O.T."/>
            <person name="Du Z."/>
            <person name="Ewing A."/>
            <person name="Godsy E."/>
            <person name="Heisel S."/>
            <person name="Houmiel K.L."/>
            <person name="Jhaveri J."/>
            <person name="Lu J."/>
            <person name="Miller N.M."/>
            <person name="Norton S."/>
            <person name="Chen Q."/>
            <person name="Phoolcharoen W."/>
            <person name="Ohlin V."/>
            <person name="Ondrusek D."/>
            <person name="Pride N."/>
            <person name="Stricklin S.L."/>
            <person name="Sun J."/>
            <person name="Wheeler C."/>
            <person name="Wilson L."/>
            <person name="Zhu H."/>
            <person name="Wood D.W."/>
        </authorList>
    </citation>
    <scope>NUCLEOTIDE SEQUENCE [LARGE SCALE GENOMIC DNA]</scope>
    <source>
        <strain evidence="3">K84 / ATCC BAA-868</strain>
    </source>
</reference>
<gene>
    <name evidence="2" type="ordered locus">Arad_3092</name>
</gene>
<dbReference type="EMBL" id="CP000628">
    <property type="protein sequence ID" value="ACM27125.1"/>
    <property type="molecule type" value="Genomic_DNA"/>
</dbReference>
<feature type="compositionally biased region" description="Basic and acidic residues" evidence="1">
    <location>
        <begin position="75"/>
        <end position="89"/>
    </location>
</feature>
<protein>
    <submittedName>
        <fullName evidence="2">Uncharacterized protein</fullName>
    </submittedName>
</protein>
<feature type="region of interest" description="Disordered" evidence="1">
    <location>
        <begin position="131"/>
        <end position="158"/>
    </location>
</feature>
<proteinExistence type="predicted"/>
<dbReference type="HOGENOM" id="CLU_1665713_0_0_5"/>
<evidence type="ECO:0000256" key="1">
    <source>
        <dbReference type="SAM" id="MobiDB-lite"/>
    </source>
</evidence>
<dbReference type="eggNOG" id="ENOG50312SI">
    <property type="taxonomic scope" value="Bacteria"/>
</dbReference>
<organism evidence="2 3">
    <name type="scientific">Rhizobium rhizogenes (strain K84 / ATCC BAA-868)</name>
    <name type="common">Agrobacterium radiobacter</name>
    <dbReference type="NCBI Taxonomy" id="311403"/>
    <lineage>
        <taxon>Bacteria</taxon>
        <taxon>Pseudomonadati</taxon>
        <taxon>Pseudomonadota</taxon>
        <taxon>Alphaproteobacteria</taxon>
        <taxon>Hyphomicrobiales</taxon>
        <taxon>Rhizobiaceae</taxon>
        <taxon>Rhizobium/Agrobacterium group</taxon>
        <taxon>Rhizobium</taxon>
    </lineage>
</organism>
<feature type="region of interest" description="Disordered" evidence="1">
    <location>
        <begin position="66"/>
        <end position="89"/>
    </location>
</feature>
<dbReference type="Proteomes" id="UP000001600">
    <property type="component" value="Chromosome 1"/>
</dbReference>
<accession>B9JHC8</accession>
<dbReference type="STRING" id="311403.Arad_3092"/>
<sequence length="158" mass="17499">MAAPGRLFGLTFVAIQLLGSSGRAMAVTPSQARSALRNILSRPEMNLITLRRTADVAALACMSRRRYDRRHSRKHTDEKQRRPDARKKTLNDLTHAIVSAPCWQPGKLRSDISTGSTCSSQDSQCRSITSAIDKARLQPGHPQKNRNTMGRNPAFCLS</sequence>
<evidence type="ECO:0000313" key="2">
    <source>
        <dbReference type="EMBL" id="ACM27125.1"/>
    </source>
</evidence>
<dbReference type="KEGG" id="ara:Arad_3092"/>